<dbReference type="SUPFAM" id="SSF56300">
    <property type="entry name" value="Metallo-dependent phosphatases"/>
    <property type="match status" value="1"/>
</dbReference>
<reference evidence="4" key="1">
    <citation type="submission" date="2020-10" db="EMBL/GenBank/DDBJ databases">
        <authorList>
            <person name="Gilroy R."/>
        </authorList>
    </citation>
    <scope>NUCLEOTIDE SEQUENCE</scope>
    <source>
        <strain evidence="4">2830</strain>
    </source>
</reference>
<evidence type="ECO:0000313" key="5">
    <source>
        <dbReference type="Proteomes" id="UP000824124"/>
    </source>
</evidence>
<dbReference type="InterPro" id="IPR024654">
    <property type="entry name" value="Calcineurin-like_PHP_lpxH"/>
</dbReference>
<comment type="cofactor">
    <cofactor evidence="2">
        <name>a divalent metal cation</name>
        <dbReference type="ChEBI" id="CHEBI:60240"/>
    </cofactor>
</comment>
<dbReference type="GO" id="GO:0046872">
    <property type="term" value="F:metal ion binding"/>
    <property type="evidence" value="ECO:0007669"/>
    <property type="project" value="UniProtKB-KW"/>
</dbReference>
<name>A0A9D1HIZ5_9FIRM</name>
<proteinExistence type="inferred from homology"/>
<dbReference type="NCBIfam" id="TIGR00040">
    <property type="entry name" value="yfcE"/>
    <property type="match status" value="1"/>
</dbReference>
<dbReference type="InterPro" id="IPR000979">
    <property type="entry name" value="Phosphodiesterase_MJ0936/Vps29"/>
</dbReference>
<comment type="caution">
    <text evidence="4">The sequence shown here is derived from an EMBL/GenBank/DDBJ whole genome shotgun (WGS) entry which is preliminary data.</text>
</comment>
<dbReference type="AlphaFoldDB" id="A0A9D1HIZ5"/>
<dbReference type="Proteomes" id="UP000824124">
    <property type="component" value="Unassembled WGS sequence"/>
</dbReference>
<reference evidence="4" key="2">
    <citation type="journal article" date="2021" name="PeerJ">
        <title>Extensive microbial diversity within the chicken gut microbiome revealed by metagenomics and culture.</title>
        <authorList>
            <person name="Gilroy R."/>
            <person name="Ravi A."/>
            <person name="Getino M."/>
            <person name="Pursley I."/>
            <person name="Horton D.L."/>
            <person name="Alikhan N.F."/>
            <person name="Baker D."/>
            <person name="Gharbi K."/>
            <person name="Hall N."/>
            <person name="Watson M."/>
            <person name="Adriaenssens E.M."/>
            <person name="Foster-Nyarko E."/>
            <person name="Jarju S."/>
            <person name="Secka A."/>
            <person name="Antonio M."/>
            <person name="Oren A."/>
            <person name="Chaudhuri R.R."/>
            <person name="La Ragione R."/>
            <person name="Hildebrand F."/>
            <person name="Pallen M.J."/>
        </authorList>
    </citation>
    <scope>NUCLEOTIDE SEQUENCE</scope>
    <source>
        <strain evidence="4">2830</strain>
    </source>
</reference>
<dbReference type="PANTHER" id="PTHR11124">
    <property type="entry name" value="VACUOLAR SORTING PROTEIN VPS29"/>
    <property type="match status" value="1"/>
</dbReference>
<evidence type="ECO:0000256" key="2">
    <source>
        <dbReference type="RuleBase" id="RU362039"/>
    </source>
</evidence>
<dbReference type="GO" id="GO:0016787">
    <property type="term" value="F:hydrolase activity"/>
    <property type="evidence" value="ECO:0007669"/>
    <property type="project" value="UniProtKB-UniRule"/>
</dbReference>
<dbReference type="EC" id="3.1.4.-" evidence="2"/>
<comment type="similarity">
    <text evidence="1 2">Belongs to the metallophosphoesterase superfamily. YfcE family.</text>
</comment>
<evidence type="ECO:0000259" key="3">
    <source>
        <dbReference type="Pfam" id="PF12850"/>
    </source>
</evidence>
<evidence type="ECO:0000256" key="1">
    <source>
        <dbReference type="ARBA" id="ARBA00008950"/>
    </source>
</evidence>
<gene>
    <name evidence="4" type="ORF">IAB00_01195</name>
</gene>
<dbReference type="InterPro" id="IPR029052">
    <property type="entry name" value="Metallo-depent_PP-like"/>
</dbReference>
<feature type="domain" description="Calcineurin-like phosphoesterase" evidence="3">
    <location>
        <begin position="1"/>
        <end position="153"/>
    </location>
</feature>
<keyword evidence="2" id="KW-0479">Metal-binding</keyword>
<evidence type="ECO:0000313" key="4">
    <source>
        <dbReference type="EMBL" id="HIU09862.1"/>
    </source>
</evidence>
<protein>
    <recommendedName>
        <fullName evidence="2">Phosphoesterase</fullName>
        <ecNumber evidence="2">3.1.4.-</ecNumber>
    </recommendedName>
</protein>
<dbReference type="Pfam" id="PF12850">
    <property type="entry name" value="Metallophos_2"/>
    <property type="match status" value="1"/>
</dbReference>
<accession>A0A9D1HIZ5</accession>
<sequence length="165" mass="18164">MKIAVVSDTHWQPERELPRVLQLLEAEKPDLILHAGDWTNLQLWGYLARIARTEGVAGNCDGAAIVAEMGLLRLLDVEDVKIGLMHGQLFGATAEQAARRAFAQSPVRAVVFGHSHIPCNREEDGVLYFNPGSAARPMGEVKRPSYGILTVEGKEISGEIIYFDK</sequence>
<organism evidence="4 5">
    <name type="scientific">Candidatus Avidehalobacter gallistercoris</name>
    <dbReference type="NCBI Taxonomy" id="2840694"/>
    <lineage>
        <taxon>Bacteria</taxon>
        <taxon>Bacillati</taxon>
        <taxon>Bacillota</taxon>
        <taxon>Clostridia</taxon>
        <taxon>Eubacteriales</taxon>
        <taxon>Peptococcaceae</taxon>
        <taxon>Peptococcaceae incertae sedis</taxon>
        <taxon>Candidatus Avidehalobacter</taxon>
    </lineage>
</organism>
<dbReference type="Gene3D" id="3.60.21.10">
    <property type="match status" value="1"/>
</dbReference>
<dbReference type="EMBL" id="DVMH01000008">
    <property type="protein sequence ID" value="HIU09862.1"/>
    <property type="molecule type" value="Genomic_DNA"/>
</dbReference>